<reference evidence="4 5" key="1">
    <citation type="journal article" date="2019" name="Nat. Plants">
        <title>Genome sequencing of Musa balbisiana reveals subgenome evolution and function divergence in polyploid bananas.</title>
        <authorList>
            <person name="Yao X."/>
        </authorList>
    </citation>
    <scope>NUCLEOTIDE SEQUENCE [LARGE SCALE GENOMIC DNA]</scope>
    <source>
        <strain evidence="5">cv. DH-PKW</strain>
        <tissue evidence="4">Leaves</tissue>
    </source>
</reference>
<evidence type="ECO:0000256" key="1">
    <source>
        <dbReference type="SAM" id="MobiDB-lite"/>
    </source>
</evidence>
<dbReference type="AlphaFoldDB" id="A0A4S8JE78"/>
<dbReference type="Pfam" id="PF07802">
    <property type="entry name" value="GCK"/>
    <property type="match status" value="1"/>
</dbReference>
<proteinExistence type="predicted"/>
<evidence type="ECO:0000259" key="3">
    <source>
        <dbReference type="SMART" id="SM01227"/>
    </source>
</evidence>
<keyword evidence="2" id="KW-0812">Transmembrane</keyword>
<dbReference type="Gene3D" id="1.10.287.2900">
    <property type="match status" value="1"/>
</dbReference>
<protein>
    <recommendedName>
        <fullName evidence="3">GCK domain-containing protein</fullName>
    </recommendedName>
</protein>
<evidence type="ECO:0000313" key="5">
    <source>
        <dbReference type="Proteomes" id="UP000317650"/>
    </source>
</evidence>
<dbReference type="PROSITE" id="PS51808">
    <property type="entry name" value="CHCH"/>
    <property type="match status" value="1"/>
</dbReference>
<accession>A0A4S8JE78</accession>
<gene>
    <name evidence="4" type="ORF">C4D60_Mb07t09080</name>
</gene>
<dbReference type="Proteomes" id="UP000317650">
    <property type="component" value="Chromosome 7"/>
</dbReference>
<sequence>MDSSPPSHARSDQESLPIASAAPDQTIADGGTTVAADDGGEEKKGEANGGSEVEEEEEGECGFCLFMKGGGCKDAFVAWEKCMQEAEKRDEDIVDKCSEAAALLKKCMDAHPDYYEPILRAEQALADAAAAAAASDRDSEDEKKKGKHSVSTLHFTVGVVAKEPDLIFLLALWIYSVAFLLMVFVLITAPAGGAGCISATAAGGAGMGTAFSGALGTVVLPGFADVGRAMASGSVSLAGFGFVAVAGL</sequence>
<organism evidence="4 5">
    <name type="scientific">Musa balbisiana</name>
    <name type="common">Banana</name>
    <dbReference type="NCBI Taxonomy" id="52838"/>
    <lineage>
        <taxon>Eukaryota</taxon>
        <taxon>Viridiplantae</taxon>
        <taxon>Streptophyta</taxon>
        <taxon>Embryophyta</taxon>
        <taxon>Tracheophyta</taxon>
        <taxon>Spermatophyta</taxon>
        <taxon>Magnoliopsida</taxon>
        <taxon>Liliopsida</taxon>
        <taxon>Zingiberales</taxon>
        <taxon>Musaceae</taxon>
        <taxon>Musa</taxon>
    </lineage>
</organism>
<comment type="caution">
    <text evidence="4">The sequence shown here is derived from an EMBL/GenBank/DDBJ whole genome shotgun (WGS) entry which is preliminary data.</text>
</comment>
<feature type="transmembrane region" description="Helical" evidence="2">
    <location>
        <begin position="199"/>
        <end position="223"/>
    </location>
</feature>
<dbReference type="PANTHER" id="PTHR34357:SF2">
    <property type="entry name" value="F26F24.3-RELATED"/>
    <property type="match status" value="1"/>
</dbReference>
<evidence type="ECO:0000313" key="4">
    <source>
        <dbReference type="EMBL" id="THU60101.1"/>
    </source>
</evidence>
<feature type="transmembrane region" description="Helical" evidence="2">
    <location>
        <begin position="166"/>
        <end position="187"/>
    </location>
</feature>
<feature type="domain" description="GCK" evidence="3">
    <location>
        <begin position="59"/>
        <end position="133"/>
    </location>
</feature>
<dbReference type="InterPro" id="IPR012891">
    <property type="entry name" value="GCK_dom"/>
</dbReference>
<dbReference type="STRING" id="52838.A0A4S8JE78"/>
<dbReference type="SMART" id="SM01227">
    <property type="entry name" value="GCK"/>
    <property type="match status" value="1"/>
</dbReference>
<feature type="compositionally biased region" description="Low complexity" evidence="1">
    <location>
        <begin position="26"/>
        <end position="37"/>
    </location>
</feature>
<keyword evidence="2" id="KW-1133">Transmembrane helix</keyword>
<keyword evidence="2" id="KW-0472">Membrane</keyword>
<keyword evidence="5" id="KW-1185">Reference proteome</keyword>
<dbReference type="PANTHER" id="PTHR34357">
    <property type="entry name" value="F7A19.14 PROTEIN-RELATED"/>
    <property type="match status" value="1"/>
</dbReference>
<feature type="region of interest" description="Disordered" evidence="1">
    <location>
        <begin position="1"/>
        <end position="54"/>
    </location>
</feature>
<name>A0A4S8JE78_MUSBA</name>
<evidence type="ECO:0000256" key="2">
    <source>
        <dbReference type="SAM" id="Phobius"/>
    </source>
</evidence>
<dbReference type="EMBL" id="PYDT01000005">
    <property type="protein sequence ID" value="THU60101.1"/>
    <property type="molecule type" value="Genomic_DNA"/>
</dbReference>